<sequence>MGATALSGTQSAQISSHLGGLWEDHERRAFAHLLPGPRGWLHPDALRGLAQLQCTRCARDFIDFRAWADAAKSRVFNWEALPAGGLRVAARAQDLRRLRQECDPPDWRAAVWAHWFDSSFLFILERAEGRVQRAAGGPLLAMASGPRVLADSEMARRQWQRARYQALRPDREEAAYRHLRRRLDSWAVSLLPGRRVNRAVEVLQDLSTHATPRVFAATLRTLCRGWTTRWRSAACLLHCVRGEDCIEHCANCLVFRKFTCQKLRLPEAAPADRLLSLSGLAQSTPRDRQVWAIARYALYTALCMLRHGHPMHGRLEDLLLQRAHEGVRGHPAGMQILSAARAGLPSLQASPTTACVCCCFCPACSCSRRNADTFCR</sequence>
<name>A0ABN9R5K1_9DINO</name>
<comment type="caution">
    <text evidence="1">The sequence shown here is derived from an EMBL/GenBank/DDBJ whole genome shotgun (WGS) entry which is preliminary data.</text>
</comment>
<accession>A0ABN9R5K1</accession>
<gene>
    <name evidence="1" type="ORF">PCOR1329_LOCUS17775</name>
</gene>
<dbReference type="EMBL" id="CAUYUJ010005554">
    <property type="protein sequence ID" value="CAK0814079.1"/>
    <property type="molecule type" value="Genomic_DNA"/>
</dbReference>
<proteinExistence type="predicted"/>
<organism evidence="1 2">
    <name type="scientific">Prorocentrum cordatum</name>
    <dbReference type="NCBI Taxonomy" id="2364126"/>
    <lineage>
        <taxon>Eukaryota</taxon>
        <taxon>Sar</taxon>
        <taxon>Alveolata</taxon>
        <taxon>Dinophyceae</taxon>
        <taxon>Prorocentrales</taxon>
        <taxon>Prorocentraceae</taxon>
        <taxon>Prorocentrum</taxon>
    </lineage>
</organism>
<evidence type="ECO:0000313" key="1">
    <source>
        <dbReference type="EMBL" id="CAK0814079.1"/>
    </source>
</evidence>
<keyword evidence="2" id="KW-1185">Reference proteome</keyword>
<protein>
    <submittedName>
        <fullName evidence="1">Uncharacterized protein</fullName>
    </submittedName>
</protein>
<dbReference type="Proteomes" id="UP001189429">
    <property type="component" value="Unassembled WGS sequence"/>
</dbReference>
<reference evidence="1" key="1">
    <citation type="submission" date="2023-10" db="EMBL/GenBank/DDBJ databases">
        <authorList>
            <person name="Chen Y."/>
            <person name="Shah S."/>
            <person name="Dougan E. K."/>
            <person name="Thang M."/>
            <person name="Chan C."/>
        </authorList>
    </citation>
    <scope>NUCLEOTIDE SEQUENCE [LARGE SCALE GENOMIC DNA]</scope>
</reference>
<evidence type="ECO:0000313" key="2">
    <source>
        <dbReference type="Proteomes" id="UP001189429"/>
    </source>
</evidence>